<organism evidence="1 2">
    <name type="scientific">Pelotomaculum isophthalicicum JI</name>
    <dbReference type="NCBI Taxonomy" id="947010"/>
    <lineage>
        <taxon>Bacteria</taxon>
        <taxon>Bacillati</taxon>
        <taxon>Bacillota</taxon>
        <taxon>Clostridia</taxon>
        <taxon>Eubacteriales</taxon>
        <taxon>Desulfotomaculaceae</taxon>
        <taxon>Pelotomaculum</taxon>
    </lineage>
</organism>
<keyword evidence="2" id="KW-1185">Reference proteome</keyword>
<evidence type="ECO:0000313" key="1">
    <source>
        <dbReference type="EMBL" id="MDF9408650.1"/>
    </source>
</evidence>
<protein>
    <submittedName>
        <fullName evidence="1">DUF2953 domain-containing protein</fullName>
    </submittedName>
</protein>
<proteinExistence type="predicted"/>
<dbReference type="AlphaFoldDB" id="A0A9X4JU84"/>
<accession>A0A9X4JU84</accession>
<reference evidence="1" key="1">
    <citation type="submission" date="2022-02" db="EMBL/GenBank/DDBJ databases">
        <authorList>
            <person name="Leng L."/>
        </authorList>
    </citation>
    <scope>NUCLEOTIDE SEQUENCE</scope>
    <source>
        <strain evidence="1">JI</strain>
    </source>
</reference>
<gene>
    <name evidence="1" type="ORF">L7E55_09820</name>
</gene>
<name>A0A9X4JU84_9FIRM</name>
<sequence length="224" mass="24668">MSGLMILILILLLIVGLLSLPLTFKAGGRLCIEEQQLDVRIAWGWRLLVATIGMNRGKMSFALRLAGATIPVNRKNPGTVKAKEKRKTTRRKKERHGFNFLTISKVLSRKFLAAVLGFIKKVFRSLGLRLRLAGIYGTGDPALTGLLAGLMGTLNAGHVNLDLDADFSGPVLDIAGETSGRIVPVVILYLTIRFLFAGPVRNLWWTQLKSKFVGRKLKEGAQYV</sequence>
<evidence type="ECO:0000313" key="2">
    <source>
        <dbReference type="Proteomes" id="UP001154312"/>
    </source>
</evidence>
<dbReference type="Proteomes" id="UP001154312">
    <property type="component" value="Unassembled WGS sequence"/>
</dbReference>
<dbReference type="RefSeq" id="WP_277443994.1">
    <property type="nucleotide sequence ID" value="NZ_JAKOAV010000017.1"/>
</dbReference>
<comment type="caution">
    <text evidence="1">The sequence shown here is derived from an EMBL/GenBank/DDBJ whole genome shotgun (WGS) entry which is preliminary data.</text>
</comment>
<dbReference type="EMBL" id="JAKOAV010000017">
    <property type="protein sequence ID" value="MDF9408650.1"/>
    <property type="molecule type" value="Genomic_DNA"/>
</dbReference>